<name>A0ABQ8RJW2_FUSEQ</name>
<dbReference type="Proteomes" id="UP001152024">
    <property type="component" value="Unassembled WGS sequence"/>
</dbReference>
<proteinExistence type="predicted"/>
<gene>
    <name evidence="3" type="ORF">NW768_003973</name>
</gene>
<evidence type="ECO:0000313" key="3">
    <source>
        <dbReference type="EMBL" id="KAJ4136361.1"/>
    </source>
</evidence>
<dbReference type="PANTHER" id="PTHR35186:SF4">
    <property type="entry name" value="PRION-INHIBITION AND PROPAGATION HELO DOMAIN-CONTAINING PROTEIN"/>
    <property type="match status" value="1"/>
</dbReference>
<dbReference type="EMBL" id="JAOQBH010000005">
    <property type="protein sequence ID" value="KAJ4136361.1"/>
    <property type="molecule type" value="Genomic_DNA"/>
</dbReference>
<feature type="region of interest" description="Disordered" evidence="2">
    <location>
        <begin position="279"/>
        <end position="309"/>
    </location>
</feature>
<comment type="caution">
    <text evidence="3">The sequence shown here is derived from an EMBL/GenBank/DDBJ whole genome shotgun (WGS) entry which is preliminary data.</text>
</comment>
<evidence type="ECO:0000256" key="1">
    <source>
        <dbReference type="SAM" id="Coils"/>
    </source>
</evidence>
<dbReference type="PANTHER" id="PTHR35186">
    <property type="entry name" value="ANK_REP_REGION DOMAIN-CONTAINING PROTEIN"/>
    <property type="match status" value="1"/>
</dbReference>
<evidence type="ECO:0000313" key="4">
    <source>
        <dbReference type="Proteomes" id="UP001152024"/>
    </source>
</evidence>
<organism evidence="3 4">
    <name type="scientific">Fusarium equiseti</name>
    <name type="common">Fusarium scirpi</name>
    <dbReference type="NCBI Taxonomy" id="61235"/>
    <lineage>
        <taxon>Eukaryota</taxon>
        <taxon>Fungi</taxon>
        <taxon>Dikarya</taxon>
        <taxon>Ascomycota</taxon>
        <taxon>Pezizomycotina</taxon>
        <taxon>Sordariomycetes</taxon>
        <taxon>Hypocreomycetidae</taxon>
        <taxon>Hypocreales</taxon>
        <taxon>Nectriaceae</taxon>
        <taxon>Fusarium</taxon>
        <taxon>Fusarium incarnatum-equiseti species complex</taxon>
    </lineage>
</organism>
<sequence>MEPVSLALGVLPIVGGAVKTCKVVRKKLKIFRHYSRELRRVQKRVSRQSQVFSNEVHLLLRPCVHGEDVVEVMLKDENHPKWTSKELENGMRRSLGESYSSCREIIEDIGSTMGSLQSVFDCFDQILDQCDENEHPRDAMRRLRDATRIAYDESKLEAHIRDLNQSIEELRQLREQTQELRKPVATAPRRAIRVQTDPEYNHFRKTKEASKALHEAFTTVWSNNGGHGMSPEMQHIVRLFLHTNVEEDVNMNATITCDGHGMGTSISAQERAIRVSIRSQNRDPSFGLPTPPNSNESSSCHDGQRKRRKVRFAEAGASPSVDQNQPCCFSDKSQVMSLSPDLSAVDLCSVLYRDDILSSDDGYCFGYLDGDVDGKFRHHFYKSSTQYRQKAIPATSDEACETLIPMSEALNQSAERSITIVDQLKIAREIVSAVLKLHATPWLKEYFNIYDLMLYNTGHGLTASLETLHVASDFTQTVLTQEQNNADAADLPTPLAVDDALEEAKLLYGVRNLTLWSLGAILLQVGQWSTLESLEDVITVRKLSTQASNLGPRYRDLTRKCLDCDFGYGDDLTKPRLQQAVYEGLVGELSEMISTLDIEED</sequence>
<evidence type="ECO:0000256" key="2">
    <source>
        <dbReference type="SAM" id="MobiDB-lite"/>
    </source>
</evidence>
<protein>
    <submittedName>
        <fullName evidence="3">Uncharacterized protein</fullName>
    </submittedName>
</protein>
<keyword evidence="4" id="KW-1185">Reference proteome</keyword>
<reference evidence="3" key="1">
    <citation type="submission" date="2022-09" db="EMBL/GenBank/DDBJ databases">
        <title>Fusarium specimens isolated from Avocado Roots.</title>
        <authorList>
            <person name="Stajich J."/>
            <person name="Roper C."/>
            <person name="Heimlech-Rivalta G."/>
        </authorList>
    </citation>
    <scope>NUCLEOTIDE SEQUENCE</scope>
    <source>
        <strain evidence="3">CF00095</strain>
    </source>
</reference>
<keyword evidence="1" id="KW-0175">Coiled coil</keyword>
<accession>A0ABQ8RJW2</accession>
<feature type="coiled-coil region" evidence="1">
    <location>
        <begin position="153"/>
        <end position="180"/>
    </location>
</feature>